<dbReference type="eggNOG" id="ENOG5032Z84">
    <property type="taxonomic scope" value="Bacteria"/>
</dbReference>
<reference evidence="2" key="2">
    <citation type="journal article" date="2016" name="Environ. Microbiol. Rep.">
        <title>Analysis of defence systems and a conjugative IncP-1 plasmid in the marine polyaromatic hydrocarbons-degrading bacterium Cycloclasticus sp. 78-ME.</title>
        <authorList>
            <person name="Yakimov M.M."/>
            <person name="Crisafi F."/>
            <person name="Messina E."/>
            <person name="Smedile F."/>
            <person name="Lopatina A."/>
            <person name="Denaro R."/>
            <person name="Pieper D.H."/>
            <person name="Golyshin P.N."/>
            <person name="Giuliano L."/>
        </authorList>
    </citation>
    <scope>NUCLEOTIDE SEQUENCE [LARGE SCALE GENOMIC DNA]</scope>
    <source>
        <strain evidence="2">78-ME</strain>
    </source>
</reference>
<protein>
    <submittedName>
        <fullName evidence="1">Uncharacterized protein</fullName>
    </submittedName>
</protein>
<gene>
    <name evidence="1" type="ORF">CYCME_2457</name>
</gene>
<sequence>MRLVTKFELAAKSTYQLHGLHKEAFIELIKSNARTLQRTNALASLQNIENELVSRVLHP</sequence>
<dbReference type="KEGG" id="cza:CYCME_2457"/>
<dbReference type="RefSeq" id="WP_020933180.1">
    <property type="nucleotide sequence ID" value="NC_021917.1"/>
</dbReference>
<name>S5TIQ5_9GAMM</name>
<dbReference type="HOGENOM" id="CLU_2971866_0_0_6"/>
<dbReference type="EMBL" id="CP005996">
    <property type="protein sequence ID" value="AGS40762.1"/>
    <property type="molecule type" value="Genomic_DNA"/>
</dbReference>
<dbReference type="PATRIC" id="fig|1198232.3.peg.2421"/>
<dbReference type="AlphaFoldDB" id="S5TIQ5"/>
<accession>S5TIQ5</accession>
<evidence type="ECO:0000313" key="1">
    <source>
        <dbReference type="EMBL" id="AGS40762.1"/>
    </source>
</evidence>
<organism evidence="1 2">
    <name type="scientific">Cycloclasticus zancles 78-ME</name>
    <dbReference type="NCBI Taxonomy" id="1198232"/>
    <lineage>
        <taxon>Bacteria</taxon>
        <taxon>Pseudomonadati</taxon>
        <taxon>Pseudomonadota</taxon>
        <taxon>Gammaproteobacteria</taxon>
        <taxon>Thiotrichales</taxon>
        <taxon>Piscirickettsiaceae</taxon>
        <taxon>Cycloclasticus</taxon>
    </lineage>
</organism>
<proteinExistence type="predicted"/>
<reference evidence="1 2" key="1">
    <citation type="submission" date="2013-05" db="EMBL/GenBank/DDBJ databases">
        <title>Between feast and famine: a lifestyle of most important marine PAH-degrading bacterium Cycloclasticus sp. 7ME.</title>
        <authorList>
            <person name="Yakimov M.M."/>
            <person name="Messina E."/>
            <person name="Genovese M."/>
            <person name="Denaro R."/>
            <person name="Crisafi F."/>
            <person name="Russo D."/>
            <person name="Cappello S."/>
            <person name="Santisi S."/>
            <person name="Smedile F."/>
            <person name="Golyshina O.V."/>
            <person name="Tran H."/>
            <person name="Pieper D.H."/>
            <person name="Golyshin P.N."/>
            <person name="Giuliano L."/>
        </authorList>
    </citation>
    <scope>NUCLEOTIDE SEQUENCE [LARGE SCALE GENOMIC DNA]</scope>
    <source>
        <strain evidence="1 2">78-ME</strain>
    </source>
</reference>
<keyword evidence="2" id="KW-1185">Reference proteome</keyword>
<dbReference type="Proteomes" id="UP000015380">
    <property type="component" value="Chromosome"/>
</dbReference>
<evidence type="ECO:0000313" key="2">
    <source>
        <dbReference type="Proteomes" id="UP000015380"/>
    </source>
</evidence>